<dbReference type="InterPro" id="IPR045275">
    <property type="entry name" value="MscS_archaea/bacteria_type"/>
</dbReference>
<comment type="similarity">
    <text evidence="2 6">Belongs to the MscS (TC 1.A.23) family.</text>
</comment>
<keyword evidence="9" id="KW-1185">Reference proteome</keyword>
<organism evidence="8 9">
    <name type="scientific">Francisella persica ATCC VR-331</name>
    <dbReference type="NCBI Taxonomy" id="1086726"/>
    <lineage>
        <taxon>Bacteria</taxon>
        <taxon>Pseudomonadati</taxon>
        <taxon>Pseudomonadota</taxon>
        <taxon>Gammaproteobacteria</taxon>
        <taxon>Thiotrichales</taxon>
        <taxon>Francisellaceae</taxon>
        <taxon>Francisella</taxon>
    </lineage>
</organism>
<dbReference type="InterPro" id="IPR023408">
    <property type="entry name" value="MscS_beta-dom_sf"/>
</dbReference>
<dbReference type="InterPro" id="IPR010920">
    <property type="entry name" value="LSM_dom_sf"/>
</dbReference>
<keyword evidence="6" id="KW-1003">Cell membrane</keyword>
<dbReference type="SUPFAM" id="SSF82861">
    <property type="entry name" value="Mechanosensitive channel protein MscS (YggB), transmembrane region"/>
    <property type="match status" value="1"/>
</dbReference>
<keyword evidence="5 6" id="KW-0472">Membrane</keyword>
<keyword evidence="3 6" id="KW-0812">Transmembrane</keyword>
<gene>
    <name evidence="8" type="ORF">ACH24_00165</name>
</gene>
<feature type="transmembrane region" description="Helical" evidence="6">
    <location>
        <begin position="6"/>
        <end position="29"/>
    </location>
</feature>
<evidence type="ECO:0000256" key="3">
    <source>
        <dbReference type="ARBA" id="ARBA00022692"/>
    </source>
</evidence>
<dbReference type="GO" id="GO:0008381">
    <property type="term" value="F:mechanosensitive monoatomic ion channel activity"/>
    <property type="evidence" value="ECO:0007669"/>
    <property type="project" value="InterPro"/>
</dbReference>
<comment type="subunit">
    <text evidence="6">Homoheptamer.</text>
</comment>
<comment type="function">
    <text evidence="6">Mechanosensitive channel that participates in the regulation of osmotic pressure changes within the cell, opening in response to stretch forces in the membrane lipid bilayer, without the need for other proteins. Contributes to normal resistance to hypoosmotic shock. Forms an ion channel of 1.0 nanosiemens conductance with a slight preference for anions.</text>
</comment>
<dbReference type="SUPFAM" id="SSF50182">
    <property type="entry name" value="Sm-like ribonucleoproteins"/>
    <property type="match status" value="1"/>
</dbReference>
<comment type="subcellular location">
    <subcellularLocation>
        <location evidence="6">Cell inner membrane</location>
        <topology evidence="6">Multi-pass membrane protein</topology>
    </subcellularLocation>
    <subcellularLocation>
        <location evidence="1">Membrane</location>
        <topology evidence="1">Multi-pass membrane protein</topology>
    </subcellularLocation>
</comment>
<dbReference type="PANTHER" id="PTHR30221:SF1">
    <property type="entry name" value="SMALL-CONDUCTANCE MECHANOSENSITIVE CHANNEL"/>
    <property type="match status" value="1"/>
</dbReference>
<keyword evidence="6" id="KW-0813">Transport</keyword>
<evidence type="ECO:0000256" key="4">
    <source>
        <dbReference type="ARBA" id="ARBA00022989"/>
    </source>
</evidence>
<name>A0AAC8VD35_9GAMM</name>
<evidence type="ECO:0000256" key="6">
    <source>
        <dbReference type="RuleBase" id="RU369025"/>
    </source>
</evidence>
<dbReference type="PANTHER" id="PTHR30221">
    <property type="entry name" value="SMALL-CONDUCTANCE MECHANOSENSITIVE CHANNEL"/>
    <property type="match status" value="1"/>
</dbReference>
<evidence type="ECO:0000313" key="8">
    <source>
        <dbReference type="EMBL" id="ALB01258.1"/>
    </source>
</evidence>
<dbReference type="Pfam" id="PF05552">
    <property type="entry name" value="MS_channel_1st_1"/>
    <property type="match status" value="1"/>
</dbReference>
<keyword evidence="6" id="KW-0406">Ion transport</keyword>
<dbReference type="Gene3D" id="2.30.30.60">
    <property type="match status" value="1"/>
</dbReference>
<dbReference type="Proteomes" id="UP000242800">
    <property type="component" value="Chromosome"/>
</dbReference>
<dbReference type="Gene3D" id="1.10.287.1260">
    <property type="match status" value="1"/>
</dbReference>
<evidence type="ECO:0000256" key="5">
    <source>
        <dbReference type="ARBA" id="ARBA00023136"/>
    </source>
</evidence>
<evidence type="ECO:0000259" key="7">
    <source>
        <dbReference type="Pfam" id="PF00924"/>
    </source>
</evidence>
<keyword evidence="4 6" id="KW-1133">Transmembrane helix</keyword>
<dbReference type="AlphaFoldDB" id="A0AAC8VD35"/>
<dbReference type="Pfam" id="PF00924">
    <property type="entry name" value="MS_channel_2nd"/>
    <property type="match status" value="1"/>
</dbReference>
<feature type="transmembrane region" description="Helical" evidence="6">
    <location>
        <begin position="75"/>
        <end position="93"/>
    </location>
</feature>
<dbReference type="KEGG" id="fper:ACH24_00165"/>
<evidence type="ECO:0000313" key="9">
    <source>
        <dbReference type="Proteomes" id="UP000242800"/>
    </source>
</evidence>
<accession>A0AAC8VD35</accession>
<sequence>MFDKVISSSSFFVNLLVAVVILFVGLWVSKHIKSFVYGLLKKYDKTVSQFLASLVYTIFLVLVVVIAMAKLGVPISPITGVLTGIVFGISMSLKTSYNTIASGIMLAFSKPFEVGEKVDLGGVKGTVKSIGFLYTKLDDSDGNEIVILNNIVMSKVITRFTQVDK</sequence>
<evidence type="ECO:0000256" key="1">
    <source>
        <dbReference type="ARBA" id="ARBA00004141"/>
    </source>
</evidence>
<dbReference type="InterPro" id="IPR008910">
    <property type="entry name" value="MSC_TM_helix"/>
</dbReference>
<protein>
    <recommendedName>
        <fullName evidence="6">Small-conductance mechanosensitive channel</fullName>
    </recommendedName>
</protein>
<dbReference type="InterPro" id="IPR006685">
    <property type="entry name" value="MscS_channel_2nd"/>
</dbReference>
<comment type="caution">
    <text evidence="6">Lacks conserved residue(s) required for the propagation of feature annotation.</text>
</comment>
<keyword evidence="6" id="KW-0997">Cell inner membrane</keyword>
<dbReference type="EMBL" id="CP012505">
    <property type="protein sequence ID" value="ALB01258.1"/>
    <property type="molecule type" value="Genomic_DNA"/>
</dbReference>
<feature type="domain" description="Mechanosensitive ion channel MscS" evidence="7">
    <location>
        <begin position="99"/>
        <end position="156"/>
    </location>
</feature>
<reference evidence="8 9" key="1">
    <citation type="journal article" date="2016" name="Int. J. Syst. Evol. Microbiol.">
        <title>Reclassification of Wolbachia persica as Francisella persica comb. nov. and emended description of the family Francisellaceae.</title>
        <authorList>
            <person name="Larson M.A."/>
            <person name="Nalbantoglu U."/>
            <person name="Sayood K."/>
            <person name="Zentz E.B."/>
            <person name="Cer R.Z."/>
            <person name="Iwen P.C."/>
            <person name="Francesconi S.C."/>
            <person name="Bishop-Lilly K.A."/>
            <person name="Mokashi V.P."/>
            <person name="Sjostedt A."/>
            <person name="Hinrichs S.H."/>
        </authorList>
    </citation>
    <scope>NUCLEOTIDE SEQUENCE [LARGE SCALE GENOMIC DNA]</scope>
    <source>
        <strain evidence="8 9">FSC845</strain>
    </source>
</reference>
<keyword evidence="6" id="KW-0407">Ion channel</keyword>
<feature type="transmembrane region" description="Helical" evidence="6">
    <location>
        <begin position="50"/>
        <end position="69"/>
    </location>
</feature>
<evidence type="ECO:0000256" key="2">
    <source>
        <dbReference type="ARBA" id="ARBA00008017"/>
    </source>
</evidence>
<dbReference type="GO" id="GO:0005886">
    <property type="term" value="C:plasma membrane"/>
    <property type="evidence" value="ECO:0007669"/>
    <property type="project" value="UniProtKB-SubCell"/>
</dbReference>
<proteinExistence type="inferred from homology"/>
<dbReference type="InterPro" id="IPR011014">
    <property type="entry name" value="MscS_channel_TM-2"/>
</dbReference>
<dbReference type="RefSeq" id="WP_064460676.1">
    <property type="nucleotide sequence ID" value="NZ_CP012505.1"/>
</dbReference>